<evidence type="ECO:0000256" key="6">
    <source>
        <dbReference type="ARBA" id="ARBA00022737"/>
    </source>
</evidence>
<keyword evidence="5" id="KW-0732">Signal</keyword>
<keyword evidence="2" id="KW-0964">Secreted</keyword>
<accession>A0ABD0P0W7</accession>
<dbReference type="SMART" id="SM00181">
    <property type="entry name" value="EGF"/>
    <property type="match status" value="2"/>
</dbReference>
<feature type="non-terminal residue" evidence="11">
    <location>
        <position position="80"/>
    </location>
</feature>
<comment type="caution">
    <text evidence="9">Lacks conserved residue(s) required for the propagation of feature annotation.</text>
</comment>
<dbReference type="PROSITE" id="PS50026">
    <property type="entry name" value="EGF_3"/>
    <property type="match status" value="2"/>
</dbReference>
<feature type="domain" description="EGF-like" evidence="10">
    <location>
        <begin position="41"/>
        <end position="77"/>
    </location>
</feature>
<gene>
    <name evidence="11" type="ORF">M9458_035637</name>
</gene>
<keyword evidence="6" id="KW-0677">Repeat</keyword>
<dbReference type="SUPFAM" id="SSF57184">
    <property type="entry name" value="Growth factor receptor domain"/>
    <property type="match status" value="1"/>
</dbReference>
<protein>
    <recommendedName>
        <fullName evidence="10">EGF-like domain-containing protein</fullName>
    </recommendedName>
</protein>
<comment type="caution">
    <text evidence="11">The sequence shown here is derived from an EMBL/GenBank/DDBJ whole genome shotgun (WGS) entry which is preliminary data.</text>
</comment>
<dbReference type="InterPro" id="IPR001881">
    <property type="entry name" value="EGF-like_Ca-bd_dom"/>
</dbReference>
<dbReference type="AlphaFoldDB" id="A0ABD0P0W7"/>
<feature type="non-terminal residue" evidence="11">
    <location>
        <position position="1"/>
    </location>
</feature>
<dbReference type="FunFam" id="2.10.25.10:FF:000003">
    <property type="entry name" value="fibrillin-1 isoform X1"/>
    <property type="match status" value="1"/>
</dbReference>
<dbReference type="PROSITE" id="PS01187">
    <property type="entry name" value="EGF_CA"/>
    <property type="match status" value="1"/>
</dbReference>
<keyword evidence="3" id="KW-0272">Extracellular matrix</keyword>
<evidence type="ECO:0000313" key="11">
    <source>
        <dbReference type="EMBL" id="KAL0167415.1"/>
    </source>
</evidence>
<dbReference type="InterPro" id="IPR000742">
    <property type="entry name" value="EGF"/>
</dbReference>
<dbReference type="Proteomes" id="UP001529510">
    <property type="component" value="Unassembled WGS sequence"/>
</dbReference>
<evidence type="ECO:0000259" key="10">
    <source>
        <dbReference type="PROSITE" id="PS50026"/>
    </source>
</evidence>
<dbReference type="InterPro" id="IPR018097">
    <property type="entry name" value="EGF_Ca-bd_CS"/>
</dbReference>
<evidence type="ECO:0000256" key="2">
    <source>
        <dbReference type="ARBA" id="ARBA00022525"/>
    </source>
</evidence>
<comment type="subcellular location">
    <subcellularLocation>
        <location evidence="1">Secreted</location>
        <location evidence="1">Extracellular space</location>
        <location evidence="1">Extracellular matrix</location>
    </subcellularLocation>
</comment>
<feature type="domain" description="EGF-like" evidence="10">
    <location>
        <begin position="1"/>
        <end position="40"/>
    </location>
</feature>
<sequence>IDECQNGPVCQQNALCLNVPGSFRCECKPGYRQTPTQQCVDRNECAENPNICSPGQCIDMVGSYRCICPNGFKSTPDLCI</sequence>
<dbReference type="CDD" id="cd00054">
    <property type="entry name" value="EGF_CA"/>
    <property type="match status" value="2"/>
</dbReference>
<dbReference type="InterPro" id="IPR009030">
    <property type="entry name" value="Growth_fac_rcpt_cys_sf"/>
</dbReference>
<evidence type="ECO:0000256" key="5">
    <source>
        <dbReference type="ARBA" id="ARBA00022729"/>
    </source>
</evidence>
<dbReference type="InterPro" id="IPR000152">
    <property type="entry name" value="EGF-type_Asp/Asn_hydroxyl_site"/>
</dbReference>
<evidence type="ECO:0000256" key="9">
    <source>
        <dbReference type="PROSITE-ProRule" id="PRU00076"/>
    </source>
</evidence>
<evidence type="ECO:0000256" key="4">
    <source>
        <dbReference type="ARBA" id="ARBA00022536"/>
    </source>
</evidence>
<proteinExistence type="predicted"/>
<dbReference type="InterPro" id="IPR049883">
    <property type="entry name" value="NOTCH1_EGF-like"/>
</dbReference>
<dbReference type="EMBL" id="JAMKFB020000018">
    <property type="protein sequence ID" value="KAL0167415.1"/>
    <property type="molecule type" value="Genomic_DNA"/>
</dbReference>
<dbReference type="Pfam" id="PF07645">
    <property type="entry name" value="EGF_CA"/>
    <property type="match status" value="2"/>
</dbReference>
<dbReference type="Gene3D" id="2.10.25.10">
    <property type="entry name" value="Laminin"/>
    <property type="match status" value="2"/>
</dbReference>
<dbReference type="PROSITE" id="PS01186">
    <property type="entry name" value="EGF_2"/>
    <property type="match status" value="1"/>
</dbReference>
<evidence type="ECO:0000256" key="7">
    <source>
        <dbReference type="ARBA" id="ARBA00023157"/>
    </source>
</evidence>
<dbReference type="FunFam" id="2.10.25.10:FF:000024">
    <property type="entry name" value="Putative latent-transforming growth factor beta-binding protein 2"/>
    <property type="match status" value="1"/>
</dbReference>
<keyword evidence="7" id="KW-1015">Disulfide bond</keyword>
<organism evidence="11 12">
    <name type="scientific">Cirrhinus mrigala</name>
    <name type="common">Mrigala</name>
    <dbReference type="NCBI Taxonomy" id="683832"/>
    <lineage>
        <taxon>Eukaryota</taxon>
        <taxon>Metazoa</taxon>
        <taxon>Chordata</taxon>
        <taxon>Craniata</taxon>
        <taxon>Vertebrata</taxon>
        <taxon>Euteleostomi</taxon>
        <taxon>Actinopterygii</taxon>
        <taxon>Neopterygii</taxon>
        <taxon>Teleostei</taxon>
        <taxon>Ostariophysi</taxon>
        <taxon>Cypriniformes</taxon>
        <taxon>Cyprinidae</taxon>
        <taxon>Labeoninae</taxon>
        <taxon>Labeonini</taxon>
        <taxon>Cirrhinus</taxon>
    </lineage>
</organism>
<keyword evidence="8" id="KW-0325">Glycoprotein</keyword>
<dbReference type="PANTHER" id="PTHR24050">
    <property type="entry name" value="PA14 DOMAIN-CONTAINING PROTEIN"/>
    <property type="match status" value="1"/>
</dbReference>
<evidence type="ECO:0000256" key="8">
    <source>
        <dbReference type="ARBA" id="ARBA00023180"/>
    </source>
</evidence>
<keyword evidence="12" id="KW-1185">Reference proteome</keyword>
<dbReference type="PROSITE" id="PS00010">
    <property type="entry name" value="ASX_HYDROXYL"/>
    <property type="match status" value="2"/>
</dbReference>
<evidence type="ECO:0000256" key="1">
    <source>
        <dbReference type="ARBA" id="ARBA00004498"/>
    </source>
</evidence>
<dbReference type="InterPro" id="IPR052235">
    <property type="entry name" value="Nephronectin_domain"/>
</dbReference>
<reference evidence="11 12" key="1">
    <citation type="submission" date="2024-05" db="EMBL/GenBank/DDBJ databases">
        <title>Genome sequencing and assembly of Indian major carp, Cirrhinus mrigala (Hamilton, 1822).</title>
        <authorList>
            <person name="Mohindra V."/>
            <person name="Chowdhury L.M."/>
            <person name="Lal K."/>
            <person name="Jena J.K."/>
        </authorList>
    </citation>
    <scope>NUCLEOTIDE SEQUENCE [LARGE SCALE GENOMIC DNA]</scope>
    <source>
        <strain evidence="11">CM1030</strain>
        <tissue evidence="11">Blood</tissue>
    </source>
</reference>
<evidence type="ECO:0000313" key="12">
    <source>
        <dbReference type="Proteomes" id="UP001529510"/>
    </source>
</evidence>
<keyword evidence="4 9" id="KW-0245">EGF-like domain</keyword>
<evidence type="ECO:0000256" key="3">
    <source>
        <dbReference type="ARBA" id="ARBA00022530"/>
    </source>
</evidence>
<name>A0ABD0P0W7_CIRMR</name>
<dbReference type="SMART" id="SM00179">
    <property type="entry name" value="EGF_CA"/>
    <property type="match status" value="2"/>
</dbReference>
<dbReference type="PANTHER" id="PTHR24050:SF28">
    <property type="entry name" value="UROMODULIN-LIKE"/>
    <property type="match status" value="1"/>
</dbReference>